<dbReference type="SMART" id="SM00363">
    <property type="entry name" value="S4"/>
    <property type="match status" value="1"/>
</dbReference>
<gene>
    <name evidence="6" type="ORF">IAB93_06670</name>
</gene>
<protein>
    <submittedName>
        <fullName evidence="6">RNA-binding S4 domain-containing protein</fullName>
    </submittedName>
</protein>
<evidence type="ECO:0000256" key="3">
    <source>
        <dbReference type="ARBA" id="ARBA00023125"/>
    </source>
</evidence>
<dbReference type="Gene3D" id="3.10.290.10">
    <property type="entry name" value="RNA-binding S4 domain"/>
    <property type="match status" value="1"/>
</dbReference>
<reference evidence="6" key="1">
    <citation type="submission" date="2020-10" db="EMBL/GenBank/DDBJ databases">
        <authorList>
            <person name="Gilroy R."/>
        </authorList>
    </citation>
    <scope>NUCLEOTIDE SEQUENCE</scope>
    <source>
        <strain evidence="6">10037</strain>
    </source>
</reference>
<evidence type="ECO:0000256" key="2">
    <source>
        <dbReference type="ARBA" id="ARBA00022884"/>
    </source>
</evidence>
<keyword evidence="3" id="KW-0238">DNA-binding</keyword>
<dbReference type="GO" id="GO:0003677">
    <property type="term" value="F:DNA binding"/>
    <property type="evidence" value="ECO:0007669"/>
    <property type="project" value="UniProtKB-KW"/>
</dbReference>
<accession>A0A9D9N9T1</accession>
<dbReference type="CDD" id="cd00165">
    <property type="entry name" value="S4"/>
    <property type="match status" value="1"/>
</dbReference>
<evidence type="ECO:0000259" key="5">
    <source>
        <dbReference type="SMART" id="SM00363"/>
    </source>
</evidence>
<evidence type="ECO:0000256" key="1">
    <source>
        <dbReference type="ARBA" id="ARBA00008396"/>
    </source>
</evidence>
<dbReference type="InterPro" id="IPR002942">
    <property type="entry name" value="S4_RNA-bd"/>
</dbReference>
<feature type="domain" description="RNA-binding S4" evidence="5">
    <location>
        <begin position="4"/>
        <end position="65"/>
    </location>
</feature>
<proteinExistence type="inferred from homology"/>
<dbReference type="PROSITE" id="PS50889">
    <property type="entry name" value="S4"/>
    <property type="match status" value="1"/>
</dbReference>
<dbReference type="PIRSF" id="PIRSF016821">
    <property type="entry name" value="HSP15"/>
    <property type="match status" value="1"/>
</dbReference>
<dbReference type="GO" id="GO:0034605">
    <property type="term" value="P:cellular response to heat"/>
    <property type="evidence" value="ECO:0007669"/>
    <property type="project" value="InterPro"/>
</dbReference>
<name>A0A9D9N9T1_9BACT</name>
<sequence>MEEIRIDKFLWAIRAFKTREDATKACKGNKVHINGNDAKPSKPVKPGDIITVRKNEVTFTFKVLVPIDKRQGAKLVGEYAENLTPAEELEKMRRPVETFFLKRERGAGRPTKKERREMDDLWDKYFFDDEDYDEDDD</sequence>
<dbReference type="InterPro" id="IPR036986">
    <property type="entry name" value="S4_RNA-bd_sf"/>
</dbReference>
<dbReference type="InterPro" id="IPR025708">
    <property type="entry name" value="HSP15"/>
</dbReference>
<dbReference type="Pfam" id="PF01479">
    <property type="entry name" value="S4"/>
    <property type="match status" value="1"/>
</dbReference>
<dbReference type="EMBL" id="JADIME010000072">
    <property type="protein sequence ID" value="MBO8465661.1"/>
    <property type="molecule type" value="Genomic_DNA"/>
</dbReference>
<comment type="similarity">
    <text evidence="1">Belongs to the HSP15 family.</text>
</comment>
<organism evidence="6 7">
    <name type="scientific">Candidatus Merdivivens pullistercoris</name>
    <dbReference type="NCBI Taxonomy" id="2840873"/>
    <lineage>
        <taxon>Bacteria</taxon>
        <taxon>Pseudomonadati</taxon>
        <taxon>Bacteroidota</taxon>
        <taxon>Bacteroidia</taxon>
        <taxon>Bacteroidales</taxon>
        <taxon>Muribaculaceae</taxon>
        <taxon>Muribaculaceae incertae sedis</taxon>
        <taxon>Candidatus Merdivivens</taxon>
    </lineage>
</organism>
<evidence type="ECO:0000313" key="6">
    <source>
        <dbReference type="EMBL" id="MBO8465661.1"/>
    </source>
</evidence>
<reference evidence="6" key="2">
    <citation type="journal article" date="2021" name="PeerJ">
        <title>Extensive microbial diversity within the chicken gut microbiome revealed by metagenomics and culture.</title>
        <authorList>
            <person name="Gilroy R."/>
            <person name="Ravi A."/>
            <person name="Getino M."/>
            <person name="Pursley I."/>
            <person name="Horton D.L."/>
            <person name="Alikhan N.F."/>
            <person name="Baker D."/>
            <person name="Gharbi K."/>
            <person name="Hall N."/>
            <person name="Watson M."/>
            <person name="Adriaenssens E.M."/>
            <person name="Foster-Nyarko E."/>
            <person name="Jarju S."/>
            <person name="Secka A."/>
            <person name="Antonio M."/>
            <person name="Oren A."/>
            <person name="Chaudhuri R.R."/>
            <person name="La Ragione R."/>
            <person name="Hildebrand F."/>
            <person name="Pallen M.J."/>
        </authorList>
    </citation>
    <scope>NUCLEOTIDE SEQUENCE</scope>
    <source>
        <strain evidence="6">10037</strain>
    </source>
</reference>
<comment type="caution">
    <text evidence="6">The sequence shown here is derived from an EMBL/GenBank/DDBJ whole genome shotgun (WGS) entry which is preliminary data.</text>
</comment>
<evidence type="ECO:0000256" key="4">
    <source>
        <dbReference type="PROSITE-ProRule" id="PRU00182"/>
    </source>
</evidence>
<keyword evidence="2 4" id="KW-0694">RNA-binding</keyword>
<dbReference type="GO" id="GO:0003727">
    <property type="term" value="F:single-stranded RNA binding"/>
    <property type="evidence" value="ECO:0007669"/>
    <property type="project" value="InterPro"/>
</dbReference>
<dbReference type="Proteomes" id="UP000823597">
    <property type="component" value="Unassembled WGS sequence"/>
</dbReference>
<dbReference type="GO" id="GO:0043023">
    <property type="term" value="F:ribosomal large subunit binding"/>
    <property type="evidence" value="ECO:0007669"/>
    <property type="project" value="InterPro"/>
</dbReference>
<dbReference type="SUPFAM" id="SSF55174">
    <property type="entry name" value="Alpha-L RNA-binding motif"/>
    <property type="match status" value="1"/>
</dbReference>
<dbReference type="AlphaFoldDB" id="A0A9D9N9T1"/>
<evidence type="ECO:0000313" key="7">
    <source>
        <dbReference type="Proteomes" id="UP000823597"/>
    </source>
</evidence>